<sequence>MLNSQKVLVAVAHPNDEILGPGALCARLAQAGARVQSLILGQGLSARTGNHTKDDFKNLAASANQAARILGMKKPILGRFPDNSFDTVALLDIVKRVEEVKSEIKPDLVLTHHSGDLNIDHRLVNQAVLTAFRPLPGSSPCRIQAFEVPSSTEYQAPSHSQAFLPSTFVDISRTLELKLKALSAYEGELRKWPHPRSLKGVEHLAAWRGSQAGLAKAEAFMLLREVLV</sequence>
<dbReference type="FunCoup" id="A0A0D2HSK9">
    <property type="interactions" value="50"/>
</dbReference>
<comment type="caution">
    <text evidence="1">The sequence shown here is derived from an EMBL/GenBank/DDBJ whole genome shotgun (WGS) entry which is preliminary data.</text>
</comment>
<dbReference type="STRING" id="1429043.X474_13490"/>
<accession>A0A0D2HSK9</accession>
<protein>
    <recommendedName>
        <fullName evidence="3">GlcNAc-PI de-N-acetylase</fullName>
    </recommendedName>
</protein>
<dbReference type="Pfam" id="PF02585">
    <property type="entry name" value="PIG-L"/>
    <property type="match status" value="1"/>
</dbReference>
<dbReference type="InterPro" id="IPR024078">
    <property type="entry name" value="LmbE-like_dom_sf"/>
</dbReference>
<gene>
    <name evidence="1" type="ORF">X474_13490</name>
</gene>
<dbReference type="PANTHER" id="PTHR12993:SF11">
    <property type="entry name" value="N-ACETYLGLUCOSAMINYL-PHOSPHATIDYLINOSITOL DE-N-ACETYLASE"/>
    <property type="match status" value="1"/>
</dbReference>
<reference evidence="1 2" key="1">
    <citation type="submission" date="2013-11" db="EMBL/GenBank/DDBJ databases">
        <title>Metagenomic analysis of a methanogenic consortium involved in long chain n-alkane degradation.</title>
        <authorList>
            <person name="Davidova I.A."/>
            <person name="Callaghan A.V."/>
            <person name="Wawrik B."/>
            <person name="Pruitt S."/>
            <person name="Marks C."/>
            <person name="Duncan K.E."/>
            <person name="Suflita J.M."/>
        </authorList>
    </citation>
    <scope>NUCLEOTIDE SEQUENCE [LARGE SCALE GENOMIC DNA]</scope>
    <source>
        <strain evidence="1 2">SPR</strain>
    </source>
</reference>
<name>A0A0D2HSK9_9BACT</name>
<dbReference type="AlphaFoldDB" id="A0A0D2HSK9"/>
<evidence type="ECO:0000313" key="1">
    <source>
        <dbReference type="EMBL" id="KIX13493.1"/>
    </source>
</evidence>
<dbReference type="EMBL" id="AZAC01000015">
    <property type="protein sequence ID" value="KIX13493.1"/>
    <property type="molecule type" value="Genomic_DNA"/>
</dbReference>
<proteinExistence type="predicted"/>
<dbReference type="RefSeq" id="WP_044349203.1">
    <property type="nucleotide sequence ID" value="NZ_AZAC01000015.1"/>
</dbReference>
<keyword evidence="2" id="KW-1185">Reference proteome</keyword>
<dbReference type="Gene3D" id="3.40.50.10320">
    <property type="entry name" value="LmbE-like"/>
    <property type="match status" value="1"/>
</dbReference>
<dbReference type="InParanoid" id="A0A0D2HSK9"/>
<evidence type="ECO:0008006" key="3">
    <source>
        <dbReference type="Google" id="ProtNLM"/>
    </source>
</evidence>
<dbReference type="PANTHER" id="PTHR12993">
    <property type="entry name" value="N-ACETYLGLUCOSAMINYL-PHOSPHATIDYLINOSITOL DE-N-ACETYLASE-RELATED"/>
    <property type="match status" value="1"/>
</dbReference>
<dbReference type="InterPro" id="IPR003737">
    <property type="entry name" value="GlcNAc_PI_deacetylase-related"/>
</dbReference>
<evidence type="ECO:0000313" key="2">
    <source>
        <dbReference type="Proteomes" id="UP000032233"/>
    </source>
</evidence>
<dbReference type="Proteomes" id="UP000032233">
    <property type="component" value="Unassembled WGS sequence"/>
</dbReference>
<dbReference type="SUPFAM" id="SSF102588">
    <property type="entry name" value="LmbE-like"/>
    <property type="match status" value="1"/>
</dbReference>
<organism evidence="1 2">
    <name type="scientific">Dethiosulfatarculus sandiegensis</name>
    <dbReference type="NCBI Taxonomy" id="1429043"/>
    <lineage>
        <taxon>Bacteria</taxon>
        <taxon>Pseudomonadati</taxon>
        <taxon>Thermodesulfobacteriota</taxon>
        <taxon>Desulfarculia</taxon>
        <taxon>Desulfarculales</taxon>
        <taxon>Desulfarculaceae</taxon>
        <taxon>Dethiosulfatarculus</taxon>
    </lineage>
</organism>
<dbReference type="OrthoDB" id="9816564at2"/>
<dbReference type="GO" id="GO:0016811">
    <property type="term" value="F:hydrolase activity, acting on carbon-nitrogen (but not peptide) bonds, in linear amides"/>
    <property type="evidence" value="ECO:0007669"/>
    <property type="project" value="TreeGrafter"/>
</dbReference>